<dbReference type="HOGENOM" id="CLU_1118899_0_0_0"/>
<dbReference type="Proteomes" id="UP000004160">
    <property type="component" value="Unassembled WGS sequence"/>
</dbReference>
<organism evidence="2 3">
    <name type="scientific">Fusobacterium animalis 11_3_2</name>
    <dbReference type="NCBI Taxonomy" id="457403"/>
    <lineage>
        <taxon>Bacteria</taxon>
        <taxon>Fusobacteriati</taxon>
        <taxon>Fusobacteriota</taxon>
        <taxon>Fusobacteriia</taxon>
        <taxon>Fusobacteriales</taxon>
        <taxon>Fusobacteriaceae</taxon>
        <taxon>Fusobacterium</taxon>
    </lineage>
</organism>
<comment type="caution">
    <text evidence="2">The sequence shown here is derived from an EMBL/GenBank/DDBJ whole genome shotgun (WGS) entry which is preliminary data.</text>
</comment>
<keyword evidence="1" id="KW-0472">Membrane</keyword>
<feature type="transmembrane region" description="Helical" evidence="1">
    <location>
        <begin position="151"/>
        <end position="168"/>
    </location>
</feature>
<keyword evidence="3" id="KW-1185">Reference proteome</keyword>
<dbReference type="PATRIC" id="fig|457403.8.peg.1022"/>
<keyword evidence="1" id="KW-0812">Transmembrane</keyword>
<accession>F7KZD5</accession>
<gene>
    <name evidence="2" type="ORF">HMPREF0401_01014</name>
</gene>
<feature type="transmembrane region" description="Helical" evidence="1">
    <location>
        <begin position="188"/>
        <end position="206"/>
    </location>
</feature>
<protein>
    <submittedName>
        <fullName evidence="2">Uncharacterized protein</fullName>
    </submittedName>
</protein>
<sequence>MKTINFYKKEKLVFSVYAEKLEDVEKNPISYFQGYTSDMIVTDITYQYPIFKDDILREMTREEKLRANIEITLEDGEIIKDKKIIKVPKPAGNPKYLSWNKEKCQWDLDNEREYQDYITLIDDFKAKSLAYGFDYKVDGKEHRQRCRDKDIIWIAMTALLLFLVKTFMGKEIKKTWYFEDDYGKEIDLMGFIQLMFFGSTFIQSVYDTEHFFKTKVNPKEVSKAEFESKRKEIHSKLAKG</sequence>
<name>F7KZD5_9FUSO</name>
<evidence type="ECO:0000313" key="2">
    <source>
        <dbReference type="EMBL" id="EGN67308.1"/>
    </source>
</evidence>
<dbReference type="RefSeq" id="WP_008692759.1">
    <property type="nucleotide sequence ID" value="NZ_GL945391.1"/>
</dbReference>
<dbReference type="EMBL" id="ACUO01000014">
    <property type="protein sequence ID" value="EGN67308.1"/>
    <property type="molecule type" value="Genomic_DNA"/>
</dbReference>
<proteinExistence type="predicted"/>
<evidence type="ECO:0000313" key="3">
    <source>
        <dbReference type="Proteomes" id="UP000004160"/>
    </source>
</evidence>
<keyword evidence="1" id="KW-1133">Transmembrane helix</keyword>
<evidence type="ECO:0000256" key="1">
    <source>
        <dbReference type="SAM" id="Phobius"/>
    </source>
</evidence>
<reference evidence="2" key="1">
    <citation type="submission" date="2011-05" db="EMBL/GenBank/DDBJ databases">
        <title>The Genome Sequence of Fusobacterium sp. 11_3_2.</title>
        <authorList>
            <consortium name="The Broad Institute Genome Sequencing Platform"/>
            <person name="Earl A."/>
            <person name="Ward D."/>
            <person name="Feldgarden M."/>
            <person name="Gevers D."/>
            <person name="Sibley C.D."/>
            <person name="White A.P."/>
            <person name="Crowley S."/>
            <person name="Surette M."/>
            <person name="Strauss J.C."/>
            <person name="Ambrose C.E."/>
            <person name="Allen-Vercoe E."/>
            <person name="Young S.K."/>
            <person name="Zeng Q."/>
            <person name="Gargeya S."/>
            <person name="Fitzgerald M."/>
            <person name="Haas B."/>
            <person name="Abouelleil A."/>
            <person name="Alvarado L."/>
            <person name="Arachchi H.M."/>
            <person name="Berlin A."/>
            <person name="Brown A."/>
            <person name="Chapman S.B."/>
            <person name="Chen Z."/>
            <person name="Dunbar C."/>
            <person name="Freedman E."/>
            <person name="Gearin G."/>
            <person name="Gellesch M."/>
            <person name="Goldberg J."/>
            <person name="Griggs A."/>
            <person name="Gujja S."/>
            <person name="Heiman D."/>
            <person name="Howarth C."/>
            <person name="Larson L."/>
            <person name="Lui A."/>
            <person name="MacDonald P.J.P."/>
            <person name="Mehta T."/>
            <person name="Montmayeur A."/>
            <person name="Murphy C."/>
            <person name="Neiman D."/>
            <person name="Pearson M."/>
            <person name="Priest M."/>
            <person name="Roberts A."/>
            <person name="Saif S."/>
            <person name="Shea T."/>
            <person name="Shenoy N."/>
            <person name="Sisk P."/>
            <person name="Stolte C."/>
            <person name="Sykes S."/>
            <person name="Wortman J."/>
            <person name="Nusbaum C."/>
            <person name="Birren B."/>
        </authorList>
    </citation>
    <scope>NUCLEOTIDE SEQUENCE [LARGE SCALE GENOMIC DNA]</scope>
    <source>
        <strain evidence="2">11_3_2</strain>
    </source>
</reference>
<dbReference type="AlphaFoldDB" id="F7KZD5"/>